<dbReference type="InterPro" id="IPR036397">
    <property type="entry name" value="RNaseH_sf"/>
</dbReference>
<keyword evidence="5" id="KW-1185">Reference proteome</keyword>
<dbReference type="InterPro" id="IPR006054">
    <property type="entry name" value="DnaQ"/>
</dbReference>
<comment type="function">
    <text evidence="1">DNA polymerase III is a complex, multichain enzyme responsible for most of the replicative synthesis in bacteria. The epsilon subunit contain the editing function and is a proofreading 3'-5' exonuclease.</text>
</comment>
<dbReference type="GO" id="GO:0006289">
    <property type="term" value="P:nucleotide-excision repair"/>
    <property type="evidence" value="ECO:0007669"/>
    <property type="project" value="InterPro"/>
</dbReference>
<dbReference type="Pfam" id="PF01541">
    <property type="entry name" value="GIY-YIG"/>
    <property type="match status" value="1"/>
</dbReference>
<dbReference type="SUPFAM" id="SSF53098">
    <property type="entry name" value="Ribonuclease H-like"/>
    <property type="match status" value="1"/>
</dbReference>
<dbReference type="SMART" id="SM00479">
    <property type="entry name" value="EXOIII"/>
    <property type="match status" value="1"/>
</dbReference>
<evidence type="ECO:0000313" key="4">
    <source>
        <dbReference type="EMBL" id="TKB97832.1"/>
    </source>
</evidence>
<dbReference type="AlphaFoldDB" id="A0A4U1BXQ7"/>
<dbReference type="InterPro" id="IPR000305">
    <property type="entry name" value="GIY-YIG_endonuc"/>
</dbReference>
<dbReference type="PANTHER" id="PTHR30231">
    <property type="entry name" value="DNA POLYMERASE III SUBUNIT EPSILON"/>
    <property type="match status" value="1"/>
</dbReference>
<dbReference type="GO" id="GO:0005829">
    <property type="term" value="C:cytosol"/>
    <property type="evidence" value="ECO:0007669"/>
    <property type="project" value="TreeGrafter"/>
</dbReference>
<dbReference type="PANTHER" id="PTHR30231:SF41">
    <property type="entry name" value="DNA POLYMERASE III SUBUNIT EPSILON"/>
    <property type="match status" value="1"/>
</dbReference>
<dbReference type="SMART" id="SM00465">
    <property type="entry name" value="GIYc"/>
    <property type="match status" value="1"/>
</dbReference>
<dbReference type="RefSeq" id="WP_136826406.1">
    <property type="nucleotide sequence ID" value="NZ_SWBP01000003.1"/>
</dbReference>
<proteinExistence type="predicted"/>
<dbReference type="CDD" id="cd10434">
    <property type="entry name" value="GIY-YIG_UvrC_Cho"/>
    <property type="match status" value="1"/>
</dbReference>
<dbReference type="FunFam" id="3.30.420.10:FF:000045">
    <property type="entry name" value="3'-5' exonuclease DinG"/>
    <property type="match status" value="1"/>
</dbReference>
<dbReference type="Gene3D" id="3.30.420.10">
    <property type="entry name" value="Ribonuclease H-like superfamily/Ribonuclease H"/>
    <property type="match status" value="1"/>
</dbReference>
<evidence type="ECO:0000313" key="5">
    <source>
        <dbReference type="Proteomes" id="UP000308181"/>
    </source>
</evidence>
<feature type="domain" description="GIY-YIG" evidence="3">
    <location>
        <begin position="199"/>
        <end position="277"/>
    </location>
</feature>
<dbReference type="GO" id="GO:0003887">
    <property type="term" value="F:DNA-directed DNA polymerase activity"/>
    <property type="evidence" value="ECO:0007669"/>
    <property type="project" value="InterPro"/>
</dbReference>
<dbReference type="InterPro" id="IPR035901">
    <property type="entry name" value="GIY-YIG_endonuc_sf"/>
</dbReference>
<dbReference type="NCBIfam" id="TIGR00573">
    <property type="entry name" value="dnaq"/>
    <property type="match status" value="1"/>
</dbReference>
<dbReference type="Proteomes" id="UP000308181">
    <property type="component" value="Unassembled WGS sequence"/>
</dbReference>
<reference evidence="4 5" key="1">
    <citation type="submission" date="2019-04" db="EMBL/GenBank/DDBJ databases">
        <title>Pedobacter sp. AR-3-17 sp. nov., isolated from Arctic soil.</title>
        <authorList>
            <person name="Dahal R.H."/>
            <person name="Kim D.-U."/>
        </authorList>
    </citation>
    <scope>NUCLEOTIDE SEQUENCE [LARGE SCALE GENOMIC DNA]</scope>
    <source>
        <strain evidence="4 5">AR-3-17</strain>
    </source>
</reference>
<dbReference type="EMBL" id="SWBP01000003">
    <property type="protein sequence ID" value="TKB97832.1"/>
    <property type="molecule type" value="Genomic_DNA"/>
</dbReference>
<comment type="subunit">
    <text evidence="2">DNA polymerase III contains a core (composed of alpha, epsilon and theta chains) that associates with a tau subunit. This core dimerizes to form the POLIII' complex. PolIII' associates with the gamma complex (composed of gamma, delta, delta', psi and chi chains) and with the beta chain to form the complete DNA polymerase III complex.</text>
</comment>
<comment type="caution">
    <text evidence="4">The sequence shown here is derived from an EMBL/GenBank/DDBJ whole genome shotgun (WGS) entry which is preliminary data.</text>
</comment>
<dbReference type="GO" id="GO:0045004">
    <property type="term" value="P:DNA replication proofreading"/>
    <property type="evidence" value="ECO:0007669"/>
    <property type="project" value="TreeGrafter"/>
</dbReference>
<evidence type="ECO:0000256" key="2">
    <source>
        <dbReference type="ARBA" id="ARBA00026073"/>
    </source>
</evidence>
<dbReference type="InterPro" id="IPR013520">
    <property type="entry name" value="Ribonucl_H"/>
</dbReference>
<dbReference type="InterPro" id="IPR047296">
    <property type="entry name" value="GIY-YIG_UvrC_Cho"/>
</dbReference>
<dbReference type="CDD" id="cd06127">
    <property type="entry name" value="DEDDh"/>
    <property type="match status" value="1"/>
</dbReference>
<dbReference type="InterPro" id="IPR012337">
    <property type="entry name" value="RNaseH-like_sf"/>
</dbReference>
<organism evidence="4 5">
    <name type="scientific">Pedobacter cryophilus</name>
    <dbReference type="NCBI Taxonomy" id="2571271"/>
    <lineage>
        <taxon>Bacteria</taxon>
        <taxon>Pseudomonadati</taxon>
        <taxon>Bacteroidota</taxon>
        <taxon>Sphingobacteriia</taxon>
        <taxon>Sphingobacteriales</taxon>
        <taxon>Sphingobacteriaceae</taxon>
        <taxon>Pedobacter</taxon>
    </lineage>
</organism>
<protein>
    <submittedName>
        <fullName evidence="4">DNA polymerase III subunit epsilon</fullName>
    </submittedName>
</protein>
<accession>A0A4U1BXQ7</accession>
<dbReference type="PROSITE" id="PS50164">
    <property type="entry name" value="GIY_YIG"/>
    <property type="match status" value="1"/>
</dbReference>
<evidence type="ECO:0000256" key="1">
    <source>
        <dbReference type="ARBA" id="ARBA00025483"/>
    </source>
</evidence>
<dbReference type="OrthoDB" id="9803913at2"/>
<sequence length="460" mass="52331">MNKLYAVVDIETTGGHANAHGITEIAIIIHDGNEIIEQYETLINPFQDIPIFVQGLTGITNEMVKKAPPFKEVAPKIFSLLDQKIFVAHNVNFDYSFVYHHLKKEGLDLQSKKLCTVRLARKIFPGLPSYSLGKLTRNLGIAIPNRHRAGGDAFATATLFKLMLNADEHQYIKEALAIVTKEQALPPFISKHDLDKVPRQPGVYYFKNKKDKIIYVGKAKNLYKRILSHFSNNSPHKNKQEFLREIRKISHQVCGTELQALILENIEIKRLWPAQNKASKTPEKRYGLYVYEDQRGYTRLGIGKKVKFMTPFYQFNSLTDGHLLVQDLCLKFNLCPKLCDIQKNNETCLGLQNQQCFGACEALEPAKEYNLRVGEVLETLKGELPSYLIVDSGRNKLEKSCILIDKGSFFGMGYLAEEQIPVSLDQAKSLLTPYPSHKYIEKLVSEFAMLHPHKQVHLSV</sequence>
<gene>
    <name evidence="4" type="ORF">FA046_10800</name>
</gene>
<name>A0A4U1BXQ7_9SPHI</name>
<dbReference type="Gene3D" id="3.40.1440.10">
    <property type="entry name" value="GIY-YIG endonuclease"/>
    <property type="match status" value="1"/>
</dbReference>
<evidence type="ECO:0000259" key="3">
    <source>
        <dbReference type="PROSITE" id="PS50164"/>
    </source>
</evidence>
<dbReference type="GO" id="GO:0008408">
    <property type="term" value="F:3'-5' exonuclease activity"/>
    <property type="evidence" value="ECO:0007669"/>
    <property type="project" value="TreeGrafter"/>
</dbReference>
<dbReference type="GO" id="GO:0003677">
    <property type="term" value="F:DNA binding"/>
    <property type="evidence" value="ECO:0007669"/>
    <property type="project" value="InterPro"/>
</dbReference>
<dbReference type="Pfam" id="PF00929">
    <property type="entry name" value="RNase_T"/>
    <property type="match status" value="1"/>
</dbReference>